<dbReference type="NCBIfam" id="TIGR02044">
    <property type="entry name" value="CueR"/>
    <property type="match status" value="1"/>
</dbReference>
<accession>A0A1H5Y5X8</accession>
<dbReference type="EMBL" id="FNVG01000008">
    <property type="protein sequence ID" value="SEG19328.1"/>
    <property type="molecule type" value="Genomic_DNA"/>
</dbReference>
<dbReference type="Proteomes" id="UP000236721">
    <property type="component" value="Unassembled WGS sequence"/>
</dbReference>
<dbReference type="PANTHER" id="PTHR30204:SF94">
    <property type="entry name" value="HEAVY METAL-DEPENDENT TRANSCRIPTIONAL REGULATOR HI_0293-RELATED"/>
    <property type="match status" value="1"/>
</dbReference>
<protein>
    <submittedName>
        <fullName evidence="7">Cu(I)-responsive transcriptional regulator</fullName>
    </submittedName>
</protein>
<dbReference type="InterPro" id="IPR009061">
    <property type="entry name" value="DNA-bd_dom_put_sf"/>
</dbReference>
<evidence type="ECO:0000256" key="4">
    <source>
        <dbReference type="ARBA" id="ARBA00023125"/>
    </source>
</evidence>
<dbReference type="PANTHER" id="PTHR30204">
    <property type="entry name" value="REDOX-CYCLING DRUG-SENSING TRANSCRIPTIONAL ACTIVATOR SOXR"/>
    <property type="match status" value="1"/>
</dbReference>
<evidence type="ECO:0000256" key="5">
    <source>
        <dbReference type="ARBA" id="ARBA00023163"/>
    </source>
</evidence>
<gene>
    <name evidence="7" type="ORF">SAMN04488244_108151</name>
</gene>
<dbReference type="PROSITE" id="PS50937">
    <property type="entry name" value="HTH_MERR_2"/>
    <property type="match status" value="1"/>
</dbReference>
<dbReference type="GO" id="GO:0003677">
    <property type="term" value="F:DNA binding"/>
    <property type="evidence" value="ECO:0007669"/>
    <property type="project" value="UniProtKB-KW"/>
</dbReference>
<dbReference type="SMART" id="SM00422">
    <property type="entry name" value="HTH_MERR"/>
    <property type="match status" value="1"/>
</dbReference>
<evidence type="ECO:0000256" key="1">
    <source>
        <dbReference type="ARBA" id="ARBA00004496"/>
    </source>
</evidence>
<keyword evidence="2" id="KW-0963">Cytoplasm</keyword>
<dbReference type="InterPro" id="IPR047057">
    <property type="entry name" value="MerR_fam"/>
</dbReference>
<proteinExistence type="predicted"/>
<dbReference type="Gene3D" id="1.10.1660.10">
    <property type="match status" value="1"/>
</dbReference>
<dbReference type="OrthoDB" id="9802039at2"/>
<evidence type="ECO:0000256" key="3">
    <source>
        <dbReference type="ARBA" id="ARBA00023015"/>
    </source>
</evidence>
<evidence type="ECO:0000256" key="2">
    <source>
        <dbReference type="ARBA" id="ARBA00022490"/>
    </source>
</evidence>
<dbReference type="GO" id="GO:0005737">
    <property type="term" value="C:cytoplasm"/>
    <property type="evidence" value="ECO:0007669"/>
    <property type="project" value="UniProtKB-SubCell"/>
</dbReference>
<dbReference type="InterPro" id="IPR015358">
    <property type="entry name" value="Tscrpt_reg_MerR_DNA-bd"/>
</dbReference>
<dbReference type="Pfam" id="PF00376">
    <property type="entry name" value="MerR"/>
    <property type="match status" value="1"/>
</dbReference>
<keyword evidence="4" id="KW-0238">DNA-binding</keyword>
<dbReference type="GO" id="GO:0003700">
    <property type="term" value="F:DNA-binding transcription factor activity"/>
    <property type="evidence" value="ECO:0007669"/>
    <property type="project" value="InterPro"/>
</dbReference>
<organism evidence="7 8">
    <name type="scientific">Vibrio hangzhouensis</name>
    <dbReference type="NCBI Taxonomy" id="462991"/>
    <lineage>
        <taxon>Bacteria</taxon>
        <taxon>Pseudomonadati</taxon>
        <taxon>Pseudomonadota</taxon>
        <taxon>Gammaproteobacteria</taxon>
        <taxon>Vibrionales</taxon>
        <taxon>Vibrionaceae</taxon>
        <taxon>Vibrio</taxon>
    </lineage>
</organism>
<dbReference type="Pfam" id="PF09278">
    <property type="entry name" value="MerR-DNA-bind"/>
    <property type="match status" value="1"/>
</dbReference>
<keyword evidence="3" id="KW-0805">Transcription regulation</keyword>
<feature type="domain" description="HTH merR-type" evidence="6">
    <location>
        <begin position="4"/>
        <end position="73"/>
    </location>
</feature>
<dbReference type="CDD" id="cd01108">
    <property type="entry name" value="HTH_CueR"/>
    <property type="match status" value="1"/>
</dbReference>
<comment type="subcellular location">
    <subcellularLocation>
        <location evidence="1">Cytoplasm</location>
    </subcellularLocation>
</comment>
<reference evidence="8" key="1">
    <citation type="submission" date="2016-10" db="EMBL/GenBank/DDBJ databases">
        <authorList>
            <person name="Varghese N."/>
            <person name="Submissions S."/>
        </authorList>
    </citation>
    <scope>NUCLEOTIDE SEQUENCE [LARGE SCALE GENOMIC DNA]</scope>
    <source>
        <strain evidence="8">CGMCC 1.7062</strain>
    </source>
</reference>
<keyword evidence="8" id="KW-1185">Reference proteome</keyword>
<keyword evidence="5" id="KW-0804">Transcription</keyword>
<dbReference type="RefSeq" id="WP_103880285.1">
    <property type="nucleotide sequence ID" value="NZ_FNVG01000008.1"/>
</dbReference>
<evidence type="ECO:0000313" key="7">
    <source>
        <dbReference type="EMBL" id="SEG19328.1"/>
    </source>
</evidence>
<dbReference type="SUPFAM" id="SSF46955">
    <property type="entry name" value="Putative DNA-binding domain"/>
    <property type="match status" value="1"/>
</dbReference>
<dbReference type="AlphaFoldDB" id="A0A1H5Y5X8"/>
<evidence type="ECO:0000313" key="8">
    <source>
        <dbReference type="Proteomes" id="UP000236721"/>
    </source>
</evidence>
<name>A0A1H5Y5X8_9VIBR</name>
<dbReference type="InterPro" id="IPR011789">
    <property type="entry name" value="CueR"/>
</dbReference>
<dbReference type="GO" id="GO:0005507">
    <property type="term" value="F:copper ion binding"/>
    <property type="evidence" value="ECO:0007669"/>
    <property type="project" value="InterPro"/>
</dbReference>
<sequence>MTKLMTIGDAAKTSGLTAKMIRHYEKSGLIQNSPRSESGYRLYNNEQIDQLSFIRQARNLGFSLADIQSLLELWQNPERESRAVKQIAQQHLDDISTKIAELQHMERILMELADSCSGDGSPHCNILKRLTCSS</sequence>
<dbReference type="GO" id="GO:0045893">
    <property type="term" value="P:positive regulation of DNA-templated transcription"/>
    <property type="evidence" value="ECO:0007669"/>
    <property type="project" value="InterPro"/>
</dbReference>
<dbReference type="PRINTS" id="PR00040">
    <property type="entry name" value="HTHMERR"/>
</dbReference>
<evidence type="ECO:0000259" key="6">
    <source>
        <dbReference type="PROSITE" id="PS50937"/>
    </source>
</evidence>
<dbReference type="PROSITE" id="PS00552">
    <property type="entry name" value="HTH_MERR_1"/>
    <property type="match status" value="1"/>
</dbReference>
<dbReference type="InterPro" id="IPR000551">
    <property type="entry name" value="MerR-type_HTH_dom"/>
</dbReference>